<comment type="caution">
    <text evidence="2">The sequence shown here is derived from an EMBL/GenBank/DDBJ whole genome shotgun (WGS) entry which is preliminary data.</text>
</comment>
<dbReference type="EMBL" id="LVCJ01000066">
    <property type="protein sequence ID" value="OAL31096.1"/>
    <property type="molecule type" value="Genomic_DNA"/>
</dbReference>
<name>A0A178CNU4_9EURO</name>
<proteinExistence type="predicted"/>
<evidence type="ECO:0000256" key="1">
    <source>
        <dbReference type="SAM" id="MobiDB-lite"/>
    </source>
</evidence>
<accession>A0A178CNU4</accession>
<sequence>MTLGQTSATGTCEGRDLFVDTLWVTNMKTSGHKIKMVGVDVDKFWFRNNYLHTYEKRKNKPIVVMMAVFGAYSMTDGERVVCKNQFRNSIRAAHRLLVIDGDEIMLMDDGRIMIYSINPKMFMFVLMIADTRMSLVRSIIGCSDVVLYNMALRKVHQKPVRSLNMIEYMINSDLMSEYNCGSTDPITLMCPNTMVSRHTHVMDMMYITAFICKGSLKLMTSNMLMRTNDNTYCTGYINLTKDLFDNVVIKDIKLGEARTTNIEFMHMHTITAESLSRRGRPGLSDSTVTFSLPPLVTRVYTDKTTIMGCTKYMITNGCGHIRTDLIEFVPVEHIRDAHQGKGLGKRHEHPCHHGLGSG</sequence>
<gene>
    <name evidence="2" type="ORF">AYO20_08427</name>
</gene>
<feature type="compositionally biased region" description="Basic residues" evidence="1">
    <location>
        <begin position="343"/>
        <end position="352"/>
    </location>
</feature>
<dbReference type="RefSeq" id="XP_022497342.1">
    <property type="nucleotide sequence ID" value="XM_022646704.1"/>
</dbReference>
<keyword evidence="3" id="KW-1185">Reference proteome</keyword>
<protein>
    <submittedName>
        <fullName evidence="2">Uncharacterized protein</fullName>
    </submittedName>
</protein>
<reference evidence="2 3" key="1">
    <citation type="submission" date="2016-03" db="EMBL/GenBank/DDBJ databases">
        <title>The draft genome sequence of Fonsecaea nubica causative agent of cutaneous subcutaneous infection in human host.</title>
        <authorList>
            <person name="Costa F."/>
            <person name="Sybren D.H."/>
            <person name="Raittz R.T."/>
            <person name="Weiss V.A."/>
            <person name="Leao A.C."/>
            <person name="Gomes R."/>
            <person name="De Souza E.M."/>
            <person name="Pedrosa F.O."/>
            <person name="Steffens M.B."/>
            <person name="Bombassaro A."/>
            <person name="Tadra-Sfeir M.Z."/>
            <person name="Moreno L.F."/>
            <person name="Najafzadeh M.J."/>
            <person name="Felipe M.S."/>
            <person name="Teixeira M."/>
            <person name="Sun J."/>
            <person name="Xi L."/>
            <person name="Castro M.A."/>
            <person name="Vicente V.A."/>
        </authorList>
    </citation>
    <scope>NUCLEOTIDE SEQUENCE [LARGE SCALE GENOMIC DNA]</scope>
    <source>
        <strain evidence="2 3">CBS 269.64</strain>
    </source>
</reference>
<dbReference type="GeneID" id="34591831"/>
<organism evidence="2 3">
    <name type="scientific">Fonsecaea nubica</name>
    <dbReference type="NCBI Taxonomy" id="856822"/>
    <lineage>
        <taxon>Eukaryota</taxon>
        <taxon>Fungi</taxon>
        <taxon>Dikarya</taxon>
        <taxon>Ascomycota</taxon>
        <taxon>Pezizomycotina</taxon>
        <taxon>Eurotiomycetes</taxon>
        <taxon>Chaetothyriomycetidae</taxon>
        <taxon>Chaetothyriales</taxon>
        <taxon>Herpotrichiellaceae</taxon>
        <taxon>Fonsecaea</taxon>
    </lineage>
</organism>
<evidence type="ECO:0000313" key="2">
    <source>
        <dbReference type="EMBL" id="OAL31096.1"/>
    </source>
</evidence>
<feature type="region of interest" description="Disordered" evidence="1">
    <location>
        <begin position="339"/>
        <end position="358"/>
    </location>
</feature>
<evidence type="ECO:0000313" key="3">
    <source>
        <dbReference type="Proteomes" id="UP000185904"/>
    </source>
</evidence>
<dbReference type="AlphaFoldDB" id="A0A178CNU4"/>
<dbReference type="Proteomes" id="UP000185904">
    <property type="component" value="Unassembled WGS sequence"/>
</dbReference>
<dbReference type="OrthoDB" id="10569001at2759"/>